<organism evidence="3 4">
    <name type="scientific">Fusarium pseudograminearum (strain CS3096)</name>
    <name type="common">Wheat and barley crown-rot fungus</name>
    <dbReference type="NCBI Taxonomy" id="1028729"/>
    <lineage>
        <taxon>Eukaryota</taxon>
        <taxon>Fungi</taxon>
        <taxon>Dikarya</taxon>
        <taxon>Ascomycota</taxon>
        <taxon>Pezizomycotina</taxon>
        <taxon>Sordariomycetes</taxon>
        <taxon>Hypocreomycetidae</taxon>
        <taxon>Hypocreales</taxon>
        <taxon>Nectriaceae</taxon>
        <taxon>Fusarium</taxon>
    </lineage>
</organism>
<gene>
    <name evidence="3" type="ORF">FPSE_05520</name>
</gene>
<dbReference type="KEGG" id="fpu:FPSE_05520"/>
<feature type="compositionally biased region" description="Basic and acidic residues" evidence="2">
    <location>
        <begin position="127"/>
        <end position="137"/>
    </location>
</feature>
<dbReference type="EMBL" id="AFNW01000113">
    <property type="protein sequence ID" value="EKJ74223.1"/>
    <property type="molecule type" value="Genomic_DNA"/>
</dbReference>
<sequence>MAESKSSTESEIPGLRADAHATSFDHVTSLEQFGRKWYASGVEAGKEKQLEKQENLLEEKESLLQEKGMEIERNEKEIQILKTAAVFGRDTLTYAANAMCSIRTASQNLNSRLTVDEREYIQRVAKEISSRRDECTTRIDSAAQESKKRSHETQASDGSISSKHSKNH</sequence>
<proteinExistence type="predicted"/>
<dbReference type="HOGENOM" id="CLU_1749820_0_0_1"/>
<evidence type="ECO:0000256" key="2">
    <source>
        <dbReference type="SAM" id="MobiDB-lite"/>
    </source>
</evidence>
<dbReference type="AlphaFoldDB" id="K3VL49"/>
<name>K3VL49_FUSPC</name>
<evidence type="ECO:0000313" key="3">
    <source>
        <dbReference type="EMBL" id="EKJ74223.1"/>
    </source>
</evidence>
<feature type="region of interest" description="Disordered" evidence="2">
    <location>
        <begin position="1"/>
        <end position="21"/>
    </location>
</feature>
<feature type="region of interest" description="Disordered" evidence="2">
    <location>
        <begin position="127"/>
        <end position="168"/>
    </location>
</feature>
<keyword evidence="1" id="KW-0175">Coiled coil</keyword>
<evidence type="ECO:0000256" key="1">
    <source>
        <dbReference type="SAM" id="Coils"/>
    </source>
</evidence>
<dbReference type="Proteomes" id="UP000007978">
    <property type="component" value="Chromosome 2"/>
</dbReference>
<dbReference type="OrthoDB" id="5104725at2759"/>
<dbReference type="GeneID" id="20364138"/>
<feature type="compositionally biased region" description="Basic and acidic residues" evidence="2">
    <location>
        <begin position="145"/>
        <end position="154"/>
    </location>
</feature>
<keyword evidence="4" id="KW-1185">Reference proteome</keyword>
<feature type="compositionally biased region" description="Polar residues" evidence="2">
    <location>
        <begin position="1"/>
        <end position="10"/>
    </location>
</feature>
<reference evidence="3 4" key="1">
    <citation type="journal article" date="2012" name="PLoS Pathog.">
        <title>Comparative pathogenomics reveals horizontally acquired novel virulence genes in fungi infecting cereal hosts.</title>
        <authorList>
            <person name="Gardiner D.M."/>
            <person name="McDonald M.C."/>
            <person name="Covarelli L."/>
            <person name="Solomon P.S."/>
            <person name="Rusu A.G."/>
            <person name="Marshall M."/>
            <person name="Kazan K."/>
            <person name="Chakraborty S."/>
            <person name="McDonald B.A."/>
            <person name="Manners J.M."/>
        </authorList>
    </citation>
    <scope>NUCLEOTIDE SEQUENCE [LARGE SCALE GENOMIC DNA]</scope>
    <source>
        <strain evidence="3 4">CS3096</strain>
    </source>
</reference>
<evidence type="ECO:0000313" key="4">
    <source>
        <dbReference type="Proteomes" id="UP000007978"/>
    </source>
</evidence>
<dbReference type="RefSeq" id="XP_009256913.1">
    <property type="nucleotide sequence ID" value="XM_009258638.1"/>
</dbReference>
<accession>K3VL49</accession>
<feature type="coiled-coil region" evidence="1">
    <location>
        <begin position="43"/>
        <end position="77"/>
    </location>
</feature>
<comment type="caution">
    <text evidence="3">The sequence shown here is derived from an EMBL/GenBank/DDBJ whole genome shotgun (WGS) entry which is preliminary data.</text>
</comment>
<protein>
    <submittedName>
        <fullName evidence="3">Uncharacterized protein</fullName>
    </submittedName>
</protein>